<evidence type="ECO:0000256" key="2">
    <source>
        <dbReference type="ARBA" id="ARBA00023242"/>
    </source>
</evidence>
<name>A0A8H5HXD5_9AGAR</name>
<dbReference type="OrthoDB" id="6247875at2759"/>
<protein>
    <recommendedName>
        <fullName evidence="5">HMG box domain-containing protein</fullName>
    </recommendedName>
</protein>
<dbReference type="SUPFAM" id="SSF47095">
    <property type="entry name" value="HMG-box"/>
    <property type="match status" value="1"/>
</dbReference>
<organism evidence="6 7">
    <name type="scientific">Collybiopsis confluens</name>
    <dbReference type="NCBI Taxonomy" id="2823264"/>
    <lineage>
        <taxon>Eukaryota</taxon>
        <taxon>Fungi</taxon>
        <taxon>Dikarya</taxon>
        <taxon>Basidiomycota</taxon>
        <taxon>Agaricomycotina</taxon>
        <taxon>Agaricomycetes</taxon>
        <taxon>Agaricomycetidae</taxon>
        <taxon>Agaricales</taxon>
        <taxon>Marasmiineae</taxon>
        <taxon>Omphalotaceae</taxon>
        <taxon>Collybiopsis</taxon>
    </lineage>
</organism>
<evidence type="ECO:0000256" key="1">
    <source>
        <dbReference type="ARBA" id="ARBA00023125"/>
    </source>
</evidence>
<comment type="caution">
    <text evidence="6">The sequence shown here is derived from an EMBL/GenBank/DDBJ whole genome shotgun (WGS) entry which is preliminary data.</text>
</comment>
<dbReference type="GO" id="GO:0000978">
    <property type="term" value="F:RNA polymerase II cis-regulatory region sequence-specific DNA binding"/>
    <property type="evidence" value="ECO:0007669"/>
    <property type="project" value="TreeGrafter"/>
</dbReference>
<dbReference type="GO" id="GO:0000981">
    <property type="term" value="F:DNA-binding transcription factor activity, RNA polymerase II-specific"/>
    <property type="evidence" value="ECO:0007669"/>
    <property type="project" value="TreeGrafter"/>
</dbReference>
<reference evidence="6 7" key="1">
    <citation type="journal article" date="2020" name="ISME J.">
        <title>Uncovering the hidden diversity of litter-decomposition mechanisms in mushroom-forming fungi.</title>
        <authorList>
            <person name="Floudas D."/>
            <person name="Bentzer J."/>
            <person name="Ahren D."/>
            <person name="Johansson T."/>
            <person name="Persson P."/>
            <person name="Tunlid A."/>
        </authorList>
    </citation>
    <scope>NUCLEOTIDE SEQUENCE [LARGE SCALE GENOMIC DNA]</scope>
    <source>
        <strain evidence="6 7">CBS 406.79</strain>
    </source>
</reference>
<dbReference type="InterPro" id="IPR051356">
    <property type="entry name" value="SOX/SOX-like_TF"/>
</dbReference>
<sequence length="313" mass="35887">MTFLTGLWGIYGGLRARLVDSPTWSPQNHLPARSNRAFVSTSILGHCYKSHIIMPRSPNMPQADQVFPSPRSSGKIPRPRNCFIIFRNEMTRILRVEKKKSSEASLSKEIADMWRMAPPHIVEEYRRKAAMEAEMHRIAYPDYRFQPKPKPSSRKNSATNVEEEKKPRGHPIKPELARPPRTLAEVSYFRREESSSLSDPCDDWEYSPSIYDNHGNADFGWDWPSSGEGVSQYGSHSSSFPNPYDRLQGQTRSNEWRSPSHYLNIADSTSMINGHGHGYGYPSVRDTTTQLPPTESSCHDQSLEELYQAYFRF</sequence>
<dbReference type="SMART" id="SM00398">
    <property type="entry name" value="HMG"/>
    <property type="match status" value="1"/>
</dbReference>
<keyword evidence="1 3" id="KW-0238">DNA-binding</keyword>
<feature type="DNA-binding region" description="HMG box" evidence="3">
    <location>
        <begin position="76"/>
        <end position="144"/>
    </location>
</feature>
<dbReference type="PROSITE" id="PS50118">
    <property type="entry name" value="HMG_BOX_2"/>
    <property type="match status" value="1"/>
</dbReference>
<keyword evidence="2 3" id="KW-0539">Nucleus</keyword>
<dbReference type="AlphaFoldDB" id="A0A8H5HXD5"/>
<evidence type="ECO:0000256" key="3">
    <source>
        <dbReference type="PROSITE-ProRule" id="PRU00267"/>
    </source>
</evidence>
<proteinExistence type="predicted"/>
<evidence type="ECO:0000313" key="7">
    <source>
        <dbReference type="Proteomes" id="UP000518752"/>
    </source>
</evidence>
<feature type="compositionally biased region" description="Basic and acidic residues" evidence="4">
    <location>
        <begin position="162"/>
        <end position="178"/>
    </location>
</feature>
<feature type="region of interest" description="Disordered" evidence="4">
    <location>
        <begin position="142"/>
        <end position="179"/>
    </location>
</feature>
<dbReference type="PANTHER" id="PTHR45789">
    <property type="entry name" value="FI18025P1"/>
    <property type="match status" value="1"/>
</dbReference>
<dbReference type="GO" id="GO:0005634">
    <property type="term" value="C:nucleus"/>
    <property type="evidence" value="ECO:0007669"/>
    <property type="project" value="UniProtKB-UniRule"/>
</dbReference>
<gene>
    <name evidence="6" type="ORF">D9757_003125</name>
</gene>
<dbReference type="Proteomes" id="UP000518752">
    <property type="component" value="Unassembled WGS sequence"/>
</dbReference>
<dbReference type="Gene3D" id="1.10.30.10">
    <property type="entry name" value="High mobility group box domain"/>
    <property type="match status" value="1"/>
</dbReference>
<accession>A0A8H5HXD5</accession>
<feature type="domain" description="HMG box" evidence="5">
    <location>
        <begin position="76"/>
        <end position="144"/>
    </location>
</feature>
<keyword evidence="7" id="KW-1185">Reference proteome</keyword>
<dbReference type="InterPro" id="IPR036910">
    <property type="entry name" value="HMG_box_dom_sf"/>
</dbReference>
<dbReference type="InterPro" id="IPR009071">
    <property type="entry name" value="HMG_box_dom"/>
</dbReference>
<dbReference type="EMBL" id="JAACJN010000011">
    <property type="protein sequence ID" value="KAF5391180.1"/>
    <property type="molecule type" value="Genomic_DNA"/>
</dbReference>
<dbReference type="Pfam" id="PF00505">
    <property type="entry name" value="HMG_box"/>
    <property type="match status" value="1"/>
</dbReference>
<evidence type="ECO:0000313" key="6">
    <source>
        <dbReference type="EMBL" id="KAF5391180.1"/>
    </source>
</evidence>
<dbReference type="PANTHER" id="PTHR45789:SF2">
    <property type="entry name" value="FI18025P1"/>
    <property type="match status" value="1"/>
</dbReference>
<evidence type="ECO:0000259" key="5">
    <source>
        <dbReference type="PROSITE" id="PS50118"/>
    </source>
</evidence>
<evidence type="ECO:0000256" key="4">
    <source>
        <dbReference type="SAM" id="MobiDB-lite"/>
    </source>
</evidence>
<dbReference type="CDD" id="cd01389">
    <property type="entry name" value="HMG-box_ROX1-like"/>
    <property type="match status" value="1"/>
</dbReference>